<dbReference type="PANTHER" id="PTHR42085">
    <property type="entry name" value="F-BOX DOMAIN-CONTAINING PROTEIN"/>
    <property type="match status" value="1"/>
</dbReference>
<name>A0AAV9UT85_9PEZI</name>
<dbReference type="InterPro" id="IPR038883">
    <property type="entry name" value="AN11006-like"/>
</dbReference>
<evidence type="ECO:0000313" key="2">
    <source>
        <dbReference type="Proteomes" id="UP001375240"/>
    </source>
</evidence>
<evidence type="ECO:0008006" key="3">
    <source>
        <dbReference type="Google" id="ProtNLM"/>
    </source>
</evidence>
<dbReference type="Proteomes" id="UP001375240">
    <property type="component" value="Unassembled WGS sequence"/>
</dbReference>
<comment type="caution">
    <text evidence="1">The sequence shown here is derived from an EMBL/GenBank/DDBJ whole genome shotgun (WGS) entry which is preliminary data.</text>
</comment>
<protein>
    <recommendedName>
        <fullName evidence="3">F-box domain-containing protein</fullName>
    </recommendedName>
</protein>
<proteinExistence type="predicted"/>
<accession>A0AAV9UT85</accession>
<dbReference type="PANTHER" id="PTHR42085:SF1">
    <property type="entry name" value="F-BOX DOMAIN-CONTAINING PROTEIN"/>
    <property type="match status" value="1"/>
</dbReference>
<evidence type="ECO:0000313" key="1">
    <source>
        <dbReference type="EMBL" id="KAK6346687.1"/>
    </source>
</evidence>
<dbReference type="InterPro" id="IPR011990">
    <property type="entry name" value="TPR-like_helical_dom_sf"/>
</dbReference>
<dbReference type="Gene3D" id="1.25.40.10">
    <property type="entry name" value="Tetratricopeptide repeat domain"/>
    <property type="match status" value="1"/>
</dbReference>
<gene>
    <name evidence="1" type="ORF">TWF696_006805</name>
</gene>
<dbReference type="AlphaFoldDB" id="A0AAV9UT85"/>
<reference evidence="1 2" key="1">
    <citation type="submission" date="2019-10" db="EMBL/GenBank/DDBJ databases">
        <authorList>
            <person name="Palmer J.M."/>
        </authorList>
    </citation>
    <scope>NUCLEOTIDE SEQUENCE [LARGE SCALE GENOMIC DNA]</scope>
    <source>
        <strain evidence="1 2">TWF696</strain>
    </source>
</reference>
<sequence>MPSFLDLPPELRDEIYSFTLSPFNNRHRLSQGYHYDYSAALSLLRTNRQIYREARKVFYALNTFVLIHTPWEQAKTHVATEGNVSIVVHDGAAAHFNHHSLIVTIEAPYTLEKFPCMHEFVVLVEDGDLDRFCRSWYYSSINMPILNSHLVVTVALRDPYVAASPFPITATPSIPRAIQSRLLDPFGQIKGLNKFSIVPTDSENQVIQPDSDILEKLTDTMSIPLDPPHVCLARATELKERGNEALNVNRPADAVELYNAAFHAIHILIDGKDRRVHGDQFFDVHISAPGPFHDQHAGTARTILRVRLVANTILAYLKLKDYEMAIHTGMRTIGIIRVSIGLDPEDGASDPAMEAMLGFPAAGEMGKIYYRTGMAFKAMDETSEARRLLKVAAVYLPHDKIVERDLASVALRLS</sequence>
<keyword evidence="2" id="KW-1185">Reference proteome</keyword>
<dbReference type="EMBL" id="JAVHNQ010000005">
    <property type="protein sequence ID" value="KAK6346687.1"/>
    <property type="molecule type" value="Genomic_DNA"/>
</dbReference>
<organism evidence="1 2">
    <name type="scientific">Orbilia brochopaga</name>
    <dbReference type="NCBI Taxonomy" id="3140254"/>
    <lineage>
        <taxon>Eukaryota</taxon>
        <taxon>Fungi</taxon>
        <taxon>Dikarya</taxon>
        <taxon>Ascomycota</taxon>
        <taxon>Pezizomycotina</taxon>
        <taxon>Orbiliomycetes</taxon>
        <taxon>Orbiliales</taxon>
        <taxon>Orbiliaceae</taxon>
        <taxon>Orbilia</taxon>
    </lineage>
</organism>
<dbReference type="SUPFAM" id="SSF48452">
    <property type="entry name" value="TPR-like"/>
    <property type="match status" value="1"/>
</dbReference>